<keyword evidence="2" id="KW-1185">Reference proteome</keyword>
<organism evidence="1 2">
    <name type="scientific">Christiangramia flava JLT2011</name>
    <dbReference type="NCBI Taxonomy" id="1229726"/>
    <lineage>
        <taxon>Bacteria</taxon>
        <taxon>Pseudomonadati</taxon>
        <taxon>Bacteroidota</taxon>
        <taxon>Flavobacteriia</taxon>
        <taxon>Flavobacteriales</taxon>
        <taxon>Flavobacteriaceae</taxon>
        <taxon>Christiangramia</taxon>
    </lineage>
</organism>
<protein>
    <submittedName>
        <fullName evidence="1">Uncharacterized protein</fullName>
    </submittedName>
</protein>
<gene>
    <name evidence="1" type="ORF">GRFL_2799</name>
</gene>
<dbReference type="EMBL" id="CP016359">
    <property type="protein sequence ID" value="APU69523.1"/>
    <property type="molecule type" value="Genomic_DNA"/>
</dbReference>
<sequence length="37" mass="4258">MRLYNLNIPTAAICVLPVDKKPLYIFQLKEDSSSFKT</sequence>
<dbReference type="Proteomes" id="UP000186230">
    <property type="component" value="Chromosome"/>
</dbReference>
<proteinExistence type="predicted"/>
<evidence type="ECO:0000313" key="2">
    <source>
        <dbReference type="Proteomes" id="UP000186230"/>
    </source>
</evidence>
<accession>A0A1L7I8I8</accession>
<reference evidence="1 2" key="1">
    <citation type="submission" date="2016-07" db="EMBL/GenBank/DDBJ databases">
        <title>Multi-omics approach to identify versatile polysaccharide utilization systems of a marine flavobacterium Gramella flava.</title>
        <authorList>
            <person name="Tang K."/>
        </authorList>
    </citation>
    <scope>NUCLEOTIDE SEQUENCE [LARGE SCALE GENOMIC DNA]</scope>
    <source>
        <strain evidence="1 2">JLT2011</strain>
    </source>
</reference>
<evidence type="ECO:0000313" key="1">
    <source>
        <dbReference type="EMBL" id="APU69523.1"/>
    </source>
</evidence>
<dbReference type="AlphaFoldDB" id="A0A1L7I8I8"/>
<dbReference type="KEGG" id="gfl:GRFL_2799"/>
<name>A0A1L7I8I8_9FLAO</name>